<evidence type="ECO:0000313" key="2">
    <source>
        <dbReference type="EMBL" id="RFF29438.1"/>
    </source>
</evidence>
<dbReference type="PANTHER" id="PTHR36573">
    <property type="entry name" value="INTERMEMBRANE PHOSPHOLIPID TRANSPORT SYSTEM BINDING PROTEIN MLAC"/>
    <property type="match status" value="1"/>
</dbReference>
<protein>
    <submittedName>
        <fullName evidence="2">ABC transporter substrate-binding protein</fullName>
    </submittedName>
</protein>
<name>A0A3E1K646_9GAMM</name>
<accession>A0A3E1K646</accession>
<proteinExistence type="predicted"/>
<feature type="chain" id="PRO_5017739235" evidence="1">
    <location>
        <begin position="19"/>
        <end position="201"/>
    </location>
</feature>
<evidence type="ECO:0000313" key="3">
    <source>
        <dbReference type="Proteomes" id="UP000260351"/>
    </source>
</evidence>
<gene>
    <name evidence="2" type="ORF">DZC52_12380</name>
</gene>
<dbReference type="RefSeq" id="WP_116651464.1">
    <property type="nucleotide sequence ID" value="NZ_QUZK01000046.1"/>
</dbReference>
<dbReference type="AlphaFoldDB" id="A0A3E1K646"/>
<dbReference type="Pfam" id="PF05494">
    <property type="entry name" value="MlaC"/>
    <property type="match status" value="1"/>
</dbReference>
<feature type="signal peptide" evidence="1">
    <location>
        <begin position="1"/>
        <end position="18"/>
    </location>
</feature>
<evidence type="ECO:0000256" key="1">
    <source>
        <dbReference type="SAM" id="SignalP"/>
    </source>
</evidence>
<keyword evidence="3" id="KW-1185">Reference proteome</keyword>
<dbReference type="EMBL" id="QUZK01000046">
    <property type="protein sequence ID" value="RFF29438.1"/>
    <property type="molecule type" value="Genomic_DNA"/>
</dbReference>
<reference evidence="2 3" key="1">
    <citation type="submission" date="2018-08" db="EMBL/GenBank/DDBJ databases">
        <title>Wenzhouxiangella salilacus sp. nov., a novel bacterium isolated from a saline lake in Xinjiang Province, China.</title>
        <authorList>
            <person name="Han S."/>
        </authorList>
    </citation>
    <scope>NUCLEOTIDE SEQUENCE [LARGE SCALE GENOMIC DNA]</scope>
    <source>
        <strain evidence="2 3">XDB06</strain>
    </source>
</reference>
<sequence length="201" mass="22767">MRTVILAILLLAGNQAVAADDPVSIIETTTEELSQLIDEKRSTYRDDPQTLRADVKEILLPTIDQTYSARLVLGRHGRGKSGEQIDAFAEALANQLLNRYATALLDYDLNDRVEILPLAGENTERQTRVRTRVMLDNGERAPVDYVMRKTDDGWQVFDVIVEGISYVATFRSQIDQEIRQSSFEDMLERLESGQYEVSVDE</sequence>
<dbReference type="Proteomes" id="UP000260351">
    <property type="component" value="Unassembled WGS sequence"/>
</dbReference>
<dbReference type="OrthoDB" id="9787053at2"/>
<dbReference type="PIRSF" id="PIRSF004649">
    <property type="entry name" value="MlaC"/>
    <property type="match status" value="1"/>
</dbReference>
<keyword evidence="1" id="KW-0732">Signal</keyword>
<comment type="caution">
    <text evidence="2">The sequence shown here is derived from an EMBL/GenBank/DDBJ whole genome shotgun (WGS) entry which is preliminary data.</text>
</comment>
<dbReference type="InterPro" id="IPR008869">
    <property type="entry name" value="MlaC/ttg2D"/>
</dbReference>
<dbReference type="Gene3D" id="3.10.450.710">
    <property type="entry name" value="Tgt2/MlaC"/>
    <property type="match status" value="1"/>
</dbReference>
<dbReference type="PANTHER" id="PTHR36573:SF1">
    <property type="entry name" value="INTERMEMBRANE PHOSPHOLIPID TRANSPORT SYSTEM BINDING PROTEIN MLAC"/>
    <property type="match status" value="1"/>
</dbReference>
<dbReference type="InterPro" id="IPR042245">
    <property type="entry name" value="Tgt2/MlaC_sf"/>
</dbReference>
<organism evidence="2 3">
    <name type="scientific">Wenzhouxiangella sediminis</name>
    <dbReference type="NCBI Taxonomy" id="1792836"/>
    <lineage>
        <taxon>Bacteria</taxon>
        <taxon>Pseudomonadati</taxon>
        <taxon>Pseudomonadota</taxon>
        <taxon>Gammaproteobacteria</taxon>
        <taxon>Chromatiales</taxon>
        <taxon>Wenzhouxiangellaceae</taxon>
        <taxon>Wenzhouxiangella</taxon>
    </lineage>
</organism>